<reference evidence="1" key="1">
    <citation type="submission" date="2022-12" db="EMBL/GenBank/DDBJ databases">
        <title>Polyphasic identification of a Novel Hot-Spring Cyanobacterium Ocullathermofonsia sinensis gen nov. sp. nov. and Genomic Insights on its Adaptations to the Thermal Habitat.</title>
        <authorList>
            <person name="Daroch M."/>
            <person name="Tang J."/>
            <person name="Jiang Y."/>
        </authorList>
    </citation>
    <scope>NUCLEOTIDE SEQUENCE</scope>
    <source>
        <strain evidence="1">PKUAC-SCTA174</strain>
    </source>
</reference>
<dbReference type="AlphaFoldDB" id="A0A9E9C3J8"/>
<protein>
    <submittedName>
        <fullName evidence="1">Uncharacterized protein</fullName>
    </submittedName>
</protein>
<gene>
    <name evidence="1" type="ORF">OXH18_17925</name>
</gene>
<sequence length="64" mass="7419">MALEYPEHPWRITRNGKICAFAKTRTEADRIIRQLQKIYRQAEFKATYQGKNVAHCGDGGRPLD</sequence>
<proteinExistence type="predicted"/>
<evidence type="ECO:0000313" key="1">
    <source>
        <dbReference type="EMBL" id="WAL59041.1"/>
    </source>
</evidence>
<keyword evidence="2" id="KW-1185">Reference proteome</keyword>
<dbReference type="RefSeq" id="WP_268608581.1">
    <property type="nucleotide sequence ID" value="NZ_CP113797.1"/>
</dbReference>
<dbReference type="EMBL" id="CP113797">
    <property type="protein sequence ID" value="WAL59041.1"/>
    <property type="molecule type" value="Genomic_DNA"/>
</dbReference>
<name>A0A9E9C3J8_9CYAN</name>
<dbReference type="KEGG" id="tsin:OXH18_17925"/>
<organism evidence="1 2">
    <name type="scientific">Thermocoleostomius sinensis A174</name>
    <dbReference type="NCBI Taxonomy" id="2016057"/>
    <lineage>
        <taxon>Bacteria</taxon>
        <taxon>Bacillati</taxon>
        <taxon>Cyanobacteriota</taxon>
        <taxon>Cyanophyceae</taxon>
        <taxon>Oculatellales</taxon>
        <taxon>Oculatellaceae</taxon>
        <taxon>Thermocoleostomius</taxon>
    </lineage>
</organism>
<dbReference type="Proteomes" id="UP001163152">
    <property type="component" value="Chromosome"/>
</dbReference>
<evidence type="ECO:0000313" key="2">
    <source>
        <dbReference type="Proteomes" id="UP001163152"/>
    </source>
</evidence>
<accession>A0A9E9C3J8</accession>